<dbReference type="EMBL" id="ML769719">
    <property type="protein sequence ID" value="KAE9388933.1"/>
    <property type="molecule type" value="Genomic_DNA"/>
</dbReference>
<evidence type="ECO:0000256" key="1">
    <source>
        <dbReference type="SAM" id="MobiDB-lite"/>
    </source>
</evidence>
<feature type="region of interest" description="Disordered" evidence="1">
    <location>
        <begin position="1"/>
        <end position="22"/>
    </location>
</feature>
<accession>A0A6A4GU47</accession>
<dbReference type="Proteomes" id="UP000799118">
    <property type="component" value="Unassembled WGS sequence"/>
</dbReference>
<reference evidence="2" key="1">
    <citation type="journal article" date="2019" name="Environ. Microbiol.">
        <title>Fungal ecological strategies reflected in gene transcription - a case study of two litter decomposers.</title>
        <authorList>
            <person name="Barbi F."/>
            <person name="Kohler A."/>
            <person name="Barry K."/>
            <person name="Baskaran P."/>
            <person name="Daum C."/>
            <person name="Fauchery L."/>
            <person name="Ihrmark K."/>
            <person name="Kuo A."/>
            <person name="LaButti K."/>
            <person name="Lipzen A."/>
            <person name="Morin E."/>
            <person name="Grigoriev I.V."/>
            <person name="Henrissat B."/>
            <person name="Lindahl B."/>
            <person name="Martin F."/>
        </authorList>
    </citation>
    <scope>NUCLEOTIDE SEQUENCE</scope>
    <source>
        <strain evidence="2">JB14</strain>
    </source>
</reference>
<evidence type="ECO:0000313" key="3">
    <source>
        <dbReference type="Proteomes" id="UP000799118"/>
    </source>
</evidence>
<sequence length="259" mass="29232">MSTISKASRNLKKTTNNRTSAEAEVCRNARKANQEVEKNAALSLEKTKRIHIIYAALYDEETSIMYIVQEKLPGQRLDRLLETQSLNKDEQCNIGNELKDVFSQLSPLYSLGSMGRLPSENMGLLDANGVKVVKGPLDSLLINLDTTGNFQETWSLVHARLGNLDMEARNALVQFWREDEVNEEAMVDCTDCVRRIIKLFVTWRPGVPSENSTNSFSLIFQGYHLILRLLPSPASDEDSETQAWNLRITKFSSYATLNA</sequence>
<evidence type="ECO:0008006" key="4">
    <source>
        <dbReference type="Google" id="ProtNLM"/>
    </source>
</evidence>
<gene>
    <name evidence="2" type="ORF">BT96DRAFT_947241</name>
</gene>
<organism evidence="2 3">
    <name type="scientific">Gymnopus androsaceus JB14</name>
    <dbReference type="NCBI Taxonomy" id="1447944"/>
    <lineage>
        <taxon>Eukaryota</taxon>
        <taxon>Fungi</taxon>
        <taxon>Dikarya</taxon>
        <taxon>Basidiomycota</taxon>
        <taxon>Agaricomycotina</taxon>
        <taxon>Agaricomycetes</taxon>
        <taxon>Agaricomycetidae</taxon>
        <taxon>Agaricales</taxon>
        <taxon>Marasmiineae</taxon>
        <taxon>Omphalotaceae</taxon>
        <taxon>Gymnopus</taxon>
    </lineage>
</organism>
<proteinExistence type="predicted"/>
<protein>
    <recommendedName>
        <fullName evidence="4">Protein kinase domain-containing protein</fullName>
    </recommendedName>
</protein>
<name>A0A6A4GU47_9AGAR</name>
<keyword evidence="3" id="KW-1185">Reference proteome</keyword>
<evidence type="ECO:0000313" key="2">
    <source>
        <dbReference type="EMBL" id="KAE9388933.1"/>
    </source>
</evidence>
<feature type="compositionally biased region" description="Polar residues" evidence="1">
    <location>
        <begin position="1"/>
        <end position="20"/>
    </location>
</feature>
<dbReference type="AlphaFoldDB" id="A0A6A4GU47"/>